<evidence type="ECO:0008006" key="4">
    <source>
        <dbReference type="Google" id="ProtNLM"/>
    </source>
</evidence>
<keyword evidence="3" id="KW-1185">Reference proteome</keyword>
<evidence type="ECO:0000313" key="2">
    <source>
        <dbReference type="EMBL" id="VBB29537.1"/>
    </source>
</evidence>
<evidence type="ECO:0000313" key="3">
    <source>
        <dbReference type="Proteomes" id="UP000276991"/>
    </source>
</evidence>
<name>A0A498SCJ3_ACAVI</name>
<organism evidence="2 3">
    <name type="scientific">Acanthocheilonema viteae</name>
    <name type="common">Filarial nematode worm</name>
    <name type="synonym">Dipetalonema viteae</name>
    <dbReference type="NCBI Taxonomy" id="6277"/>
    <lineage>
        <taxon>Eukaryota</taxon>
        <taxon>Metazoa</taxon>
        <taxon>Ecdysozoa</taxon>
        <taxon>Nematoda</taxon>
        <taxon>Chromadorea</taxon>
        <taxon>Rhabditida</taxon>
        <taxon>Spirurina</taxon>
        <taxon>Spiruromorpha</taxon>
        <taxon>Filarioidea</taxon>
        <taxon>Onchocercidae</taxon>
        <taxon>Acanthocheilonema</taxon>
    </lineage>
</organism>
<proteinExistence type="predicted"/>
<feature type="signal peptide" evidence="1">
    <location>
        <begin position="1"/>
        <end position="17"/>
    </location>
</feature>
<keyword evidence="1" id="KW-0732">Signal</keyword>
<evidence type="ECO:0000256" key="1">
    <source>
        <dbReference type="SAM" id="SignalP"/>
    </source>
</evidence>
<reference evidence="2 3" key="1">
    <citation type="submission" date="2018-08" db="EMBL/GenBank/DDBJ databases">
        <authorList>
            <person name="Laetsch R D."/>
            <person name="Stevens L."/>
            <person name="Kumar S."/>
            <person name="Blaxter L. M."/>
        </authorList>
    </citation>
    <scope>NUCLEOTIDE SEQUENCE [LARGE SCALE GENOMIC DNA]</scope>
</reference>
<accession>A0A498SCJ3</accession>
<gene>
    <name evidence="2" type="ORF">NAV_LOCUS4337</name>
</gene>
<dbReference type="OrthoDB" id="5813557at2759"/>
<dbReference type="Proteomes" id="UP000276991">
    <property type="component" value="Unassembled WGS sequence"/>
</dbReference>
<sequence length="157" mass="17797">MLKYSILLVLIAVPAYCDLLSEAGEFFSKQFTDFKSLFAKDEKQLQQSVERVKNLLATIQDKMAILKPLANDEQKKVLDKVGNLISQVNDFQKNVFQAKMEFNQKETSWENLVKKFFVTEGLSKIIALLQKSNGAPATFATYLLTCTVPLLINALRE</sequence>
<dbReference type="InterPro" id="IPR016859">
    <property type="entry name" value="UCP207779"/>
</dbReference>
<protein>
    <recommendedName>
        <fullName evidence="4">SXP/RAL-2 family protein Ani s 5-like cation-binding domain-containing protein</fullName>
    </recommendedName>
</protein>
<dbReference type="PIRSF" id="PIRSF027779">
    <property type="entry name" value="UCP207779"/>
    <property type="match status" value="1"/>
</dbReference>
<feature type="chain" id="PRO_5019815517" description="SXP/RAL-2 family protein Ani s 5-like cation-binding domain-containing protein" evidence="1">
    <location>
        <begin position="18"/>
        <end position="157"/>
    </location>
</feature>
<dbReference type="EMBL" id="UPTC01000635">
    <property type="protein sequence ID" value="VBB29537.1"/>
    <property type="molecule type" value="Genomic_DNA"/>
</dbReference>
<dbReference type="AlphaFoldDB" id="A0A498SCJ3"/>